<protein>
    <recommendedName>
        <fullName evidence="15">HMG box domain-containing protein</fullName>
    </recommendedName>
</protein>
<gene>
    <name evidence="13" type="ORF">BRAPAZ1V2_A08P31930.2</name>
</gene>
<dbReference type="FunFam" id="1.10.238.10:FF:000350">
    <property type="entry name" value="Calcium-binding EF hand family protein"/>
    <property type="match status" value="1"/>
</dbReference>
<feature type="chain" id="PRO_5034484369" description="HMG box domain-containing protein" evidence="9">
    <location>
        <begin position="20"/>
        <end position="1203"/>
    </location>
</feature>
<evidence type="ECO:0000313" key="14">
    <source>
        <dbReference type="Proteomes" id="UP000694005"/>
    </source>
</evidence>
<feature type="compositionally biased region" description="Polar residues" evidence="8">
    <location>
        <begin position="718"/>
        <end position="727"/>
    </location>
</feature>
<feature type="compositionally biased region" description="Low complexity" evidence="8">
    <location>
        <begin position="316"/>
        <end position="327"/>
    </location>
</feature>
<dbReference type="SUPFAM" id="SSF47095">
    <property type="entry name" value="HMG-box"/>
    <property type="match status" value="1"/>
</dbReference>
<feature type="region of interest" description="Disordered" evidence="8">
    <location>
        <begin position="419"/>
        <end position="524"/>
    </location>
</feature>
<evidence type="ECO:0000256" key="4">
    <source>
        <dbReference type="ARBA" id="ARBA00023125"/>
    </source>
</evidence>
<feature type="region of interest" description="Disordered" evidence="8">
    <location>
        <begin position="908"/>
        <end position="986"/>
    </location>
</feature>
<comment type="subcellular location">
    <subcellularLocation>
        <location evidence="1">Nucleus</location>
    </subcellularLocation>
</comment>
<dbReference type="InterPro" id="IPR036910">
    <property type="entry name" value="HMG_box_dom_sf"/>
</dbReference>
<evidence type="ECO:0000256" key="7">
    <source>
        <dbReference type="SAM" id="Coils"/>
    </source>
</evidence>
<evidence type="ECO:0000256" key="9">
    <source>
        <dbReference type="SAM" id="SignalP"/>
    </source>
</evidence>
<feature type="domain" description="EF-hand" evidence="12">
    <location>
        <begin position="525"/>
        <end position="560"/>
    </location>
</feature>
<feature type="signal peptide" evidence="9">
    <location>
        <begin position="1"/>
        <end position="19"/>
    </location>
</feature>
<dbReference type="PROSITE" id="PS50118">
    <property type="entry name" value="HMG_BOX_2"/>
    <property type="match status" value="1"/>
</dbReference>
<dbReference type="PANTHER" id="PTHR11216">
    <property type="entry name" value="EH DOMAIN"/>
    <property type="match status" value="1"/>
</dbReference>
<feature type="compositionally biased region" description="Basic and acidic residues" evidence="8">
    <location>
        <begin position="730"/>
        <end position="739"/>
    </location>
</feature>
<evidence type="ECO:0000256" key="3">
    <source>
        <dbReference type="ARBA" id="ARBA00022837"/>
    </source>
</evidence>
<dbReference type="Pfam" id="PF00505">
    <property type="entry name" value="HMG_box"/>
    <property type="match status" value="1"/>
</dbReference>
<dbReference type="Proteomes" id="UP000694005">
    <property type="component" value="Chromosome A08"/>
</dbReference>
<evidence type="ECO:0000256" key="6">
    <source>
        <dbReference type="PROSITE-ProRule" id="PRU00267"/>
    </source>
</evidence>
<dbReference type="SUPFAM" id="SSF47473">
    <property type="entry name" value="EF-hand"/>
    <property type="match status" value="2"/>
</dbReference>
<proteinExistence type="inferred from homology"/>
<feature type="region of interest" description="Disordered" evidence="8">
    <location>
        <begin position="675"/>
        <end position="739"/>
    </location>
</feature>
<keyword evidence="4 6" id="KW-0238">DNA-binding</keyword>
<sequence>MRGLSLVDSSLISLIYVFADSSMKGGKSKTETRSSKLSVAKKPAKAAGRSKAAAKDPNKPKRPASAFFVFMEDFRQTYKKDHPNNKSVAAVGKAGGEKWKSLSDSEKAPFVAKADKRKVEYEKTMKAYNKKLEEGPKEDEEESDKSVSEVNDEDDADDGSDEGDPSKMGGQNPNMDQFEAYFKRADLDGDGRISGAEAVGFFQGSGLPKPVLFQIWSLSDRSGSGFLGRQDFYNSLRLVTVAQSKRDLTPEIVNAALNTPAAAKIPAPRINLSAIPAPQPNPPATTARPVSSAGYQNAGFRGPGAPNANVNQNYFPPQQNQQVRPNQGASGLTSLRPNALPEYRPSALPGQFQPGPVGSVTRPPQAVVPTSAPGPGGSAFNLNNLYAGNTSGYSSGFGGGSLAAPSPGLKPESQIDPKALVISGNGGDMFSSFQERPQPTLSNSSISSAIVPASAGTQPPPKPNALDSLQSSSSMLPAGNQPQQPRPTASSQGPSSGLPHGSAVGPGHPTPAGNNQPPWPKMKPSDVQKYTKVFIEVDSDRDGRITGEQARNLFLSWRLPREVLKHVWELSDQDKDTMLSLREFCISLYLMERYKEGRPLPPALPSSIMYDETLLYISGAPSRGYANAGWGSGQGISQSLCILVIVSLSLILRFIENSLFQGFVQQPVMGARPVTPPSVRPPVPAPAPHPGSGIASNQQRNQAPVLDDPFASHLGNGYSPSSNPQETATDEEKVDEKKNVYMDSREKLDYYRTKMQDIVLYKSRCDNRLNEISERASADKREAETLAKKYEEKYKQVAELGSKLTIEEARFREIEGRKMELSQAIVNMEQGGSADGLLQVRADRIQSDLEELMKALTERCKKHGLEVKSKALVDLPAGWQPGIQEGAALWDEEWDKFEDEGFGNEITFDKSKEQNSSGEKENGTVVDDGSGALDSPTHLDENYGPFSETSDRHHESEDESGRSPRDSPVCRTAAEVPSPDYAHEKSSEFFDDSNWASAFDTNDDVDSVWGLDASRSQDGDYFGSGGDFGENSGRADSPTSRSFAGQRKGPFGFDDSVPSTPLSRFGNSPPRFSDASARDNNFDSFSRFDSFNHSEAGVSSQPERLSRFDSINSSKDFGGAAFSRFDSINSSRDFGGGEKLSRFDSINSTRDFGGPSLSRFDSMNSTKDFSGSHGYSFDDADPFGSTGPFKVSLDDNSPKKNSF</sequence>
<feature type="compositionally biased region" description="Basic and acidic residues" evidence="8">
    <location>
        <begin position="949"/>
        <end position="965"/>
    </location>
</feature>
<dbReference type="EMBL" id="LS974624">
    <property type="protein sequence ID" value="CAG7899527.1"/>
    <property type="molecule type" value="Genomic_DNA"/>
</dbReference>
<dbReference type="PROSITE" id="PS50031">
    <property type="entry name" value="EH"/>
    <property type="match status" value="2"/>
</dbReference>
<dbReference type="GO" id="GO:0003677">
    <property type="term" value="F:DNA binding"/>
    <property type="evidence" value="ECO:0007669"/>
    <property type="project" value="UniProtKB-UniRule"/>
</dbReference>
<dbReference type="InterPro" id="IPR009071">
    <property type="entry name" value="HMG_box_dom"/>
</dbReference>
<feature type="compositionally biased region" description="Low complexity" evidence="8">
    <location>
        <begin position="442"/>
        <end position="455"/>
    </location>
</feature>
<keyword evidence="7" id="KW-0175">Coiled coil</keyword>
<reference evidence="13 14" key="1">
    <citation type="submission" date="2021-07" db="EMBL/GenBank/DDBJ databases">
        <authorList>
            <consortium name="Genoscope - CEA"/>
            <person name="William W."/>
        </authorList>
    </citation>
    <scope>NUCLEOTIDE SEQUENCE [LARGE SCALE GENOMIC DNA]</scope>
</reference>
<dbReference type="Gene3D" id="1.10.238.10">
    <property type="entry name" value="EF-hand"/>
    <property type="match status" value="2"/>
</dbReference>
<comment type="similarity">
    <text evidence="2">Belongs to the HMGB family.</text>
</comment>
<dbReference type="CDD" id="cd00052">
    <property type="entry name" value="EH"/>
    <property type="match status" value="2"/>
</dbReference>
<feature type="domain" description="EF-hand" evidence="12">
    <location>
        <begin position="173"/>
        <end position="208"/>
    </location>
</feature>
<dbReference type="InterPro" id="IPR018247">
    <property type="entry name" value="EF_Hand_1_Ca_BS"/>
</dbReference>
<feature type="compositionally biased region" description="Polar residues" evidence="8">
    <location>
        <begin position="431"/>
        <end position="441"/>
    </location>
</feature>
<evidence type="ECO:0000256" key="1">
    <source>
        <dbReference type="ARBA" id="ARBA00004123"/>
    </source>
</evidence>
<dbReference type="CDD" id="cd22005">
    <property type="entry name" value="HMG-box_AtHMGB1-like"/>
    <property type="match status" value="1"/>
</dbReference>
<dbReference type="PROSITE" id="PS50222">
    <property type="entry name" value="EF_HAND_2"/>
    <property type="match status" value="2"/>
</dbReference>
<dbReference type="PANTHER" id="PTHR11216:SF171">
    <property type="entry name" value="EF-HAND DOMAIN-CONTAINING PROTEIN"/>
    <property type="match status" value="1"/>
</dbReference>
<feature type="compositionally biased region" description="Basic and acidic residues" evidence="8">
    <location>
        <begin position="908"/>
        <end position="922"/>
    </location>
</feature>
<feature type="region of interest" description="Disordered" evidence="8">
    <location>
        <begin position="1006"/>
        <end position="1078"/>
    </location>
</feature>
<dbReference type="InterPro" id="IPR011992">
    <property type="entry name" value="EF-hand-dom_pair"/>
</dbReference>
<dbReference type="Pfam" id="PF12763">
    <property type="entry name" value="EH"/>
    <property type="match status" value="2"/>
</dbReference>
<feature type="coiled-coil region" evidence="7">
    <location>
        <begin position="769"/>
        <end position="800"/>
    </location>
</feature>
<evidence type="ECO:0008006" key="15">
    <source>
        <dbReference type="Google" id="ProtNLM"/>
    </source>
</evidence>
<feature type="compositionally biased region" description="Acidic residues" evidence="8">
    <location>
        <begin position="150"/>
        <end position="163"/>
    </location>
</feature>
<dbReference type="GO" id="GO:0003682">
    <property type="term" value="F:chromatin binding"/>
    <property type="evidence" value="ECO:0007669"/>
    <property type="project" value="UniProtKB-ARBA"/>
</dbReference>
<dbReference type="GO" id="GO:0000785">
    <property type="term" value="C:chromatin"/>
    <property type="evidence" value="ECO:0007669"/>
    <property type="project" value="UniProtKB-ARBA"/>
</dbReference>
<dbReference type="SMART" id="SM00027">
    <property type="entry name" value="EH"/>
    <property type="match status" value="2"/>
</dbReference>
<dbReference type="GO" id="GO:0030527">
    <property type="term" value="F:structural constituent of chromatin"/>
    <property type="evidence" value="ECO:0007669"/>
    <property type="project" value="UniProtKB-ARBA"/>
</dbReference>
<organism evidence="13 14">
    <name type="scientific">Brassica campestris</name>
    <name type="common">Field mustard</name>
    <dbReference type="NCBI Taxonomy" id="3711"/>
    <lineage>
        <taxon>Eukaryota</taxon>
        <taxon>Viridiplantae</taxon>
        <taxon>Streptophyta</taxon>
        <taxon>Embryophyta</taxon>
        <taxon>Tracheophyta</taxon>
        <taxon>Spermatophyta</taxon>
        <taxon>Magnoliopsida</taxon>
        <taxon>eudicotyledons</taxon>
        <taxon>Gunneridae</taxon>
        <taxon>Pentapetalae</taxon>
        <taxon>rosids</taxon>
        <taxon>malvids</taxon>
        <taxon>Brassicales</taxon>
        <taxon>Brassicaceae</taxon>
        <taxon>Brassiceae</taxon>
        <taxon>Brassica</taxon>
    </lineage>
</organism>
<dbReference type="GO" id="GO:0005634">
    <property type="term" value="C:nucleus"/>
    <property type="evidence" value="ECO:0007669"/>
    <property type="project" value="UniProtKB-SubCell"/>
</dbReference>
<dbReference type="SMART" id="SM00054">
    <property type="entry name" value="EFh"/>
    <property type="match status" value="4"/>
</dbReference>
<keyword evidence="3" id="KW-0106">Calcium</keyword>
<feature type="domain" description="EH" evidence="10">
    <location>
        <begin position="174"/>
        <end position="264"/>
    </location>
</feature>
<dbReference type="GO" id="GO:0005509">
    <property type="term" value="F:calcium ion binding"/>
    <property type="evidence" value="ECO:0007669"/>
    <property type="project" value="InterPro"/>
</dbReference>
<feature type="domain" description="EH" evidence="10">
    <location>
        <begin position="526"/>
        <end position="609"/>
    </location>
</feature>
<keyword evidence="5 6" id="KW-0539">Nucleus</keyword>
<dbReference type="InterPro" id="IPR002048">
    <property type="entry name" value="EF_hand_dom"/>
</dbReference>
<dbReference type="Gene3D" id="1.10.30.10">
    <property type="entry name" value="High mobility group box domain"/>
    <property type="match status" value="1"/>
</dbReference>
<dbReference type="AlphaFoldDB" id="A0A8D9M5K1"/>
<accession>A0A8D9M5K1</accession>
<dbReference type="Gramene" id="A08p31930.2_BraZ1">
    <property type="protein sequence ID" value="A08p31930.2_BraZ1.CDS"/>
    <property type="gene ID" value="A08g31930.2_BraZ1"/>
</dbReference>
<evidence type="ECO:0000259" key="12">
    <source>
        <dbReference type="PROSITE" id="PS50222"/>
    </source>
</evidence>
<feature type="compositionally biased region" description="Polar residues" evidence="8">
    <location>
        <begin position="1057"/>
        <end position="1066"/>
    </location>
</feature>
<feature type="compositionally biased region" description="Polar residues" evidence="8">
    <location>
        <begin position="467"/>
        <end position="495"/>
    </location>
</feature>
<dbReference type="PROSITE" id="PS00018">
    <property type="entry name" value="EF_HAND_1"/>
    <property type="match status" value="1"/>
</dbReference>
<feature type="compositionally biased region" description="Pro residues" evidence="8">
    <location>
        <begin position="675"/>
        <end position="689"/>
    </location>
</feature>
<dbReference type="InterPro" id="IPR000261">
    <property type="entry name" value="EH_dom"/>
</dbReference>
<evidence type="ECO:0000313" key="13">
    <source>
        <dbReference type="EMBL" id="CAG7899527.1"/>
    </source>
</evidence>
<keyword evidence="9" id="KW-0732">Signal</keyword>
<feature type="domain" description="HMG box" evidence="11">
    <location>
        <begin position="60"/>
        <end position="129"/>
    </location>
</feature>
<evidence type="ECO:0000256" key="8">
    <source>
        <dbReference type="SAM" id="MobiDB-lite"/>
    </source>
</evidence>
<feature type="region of interest" description="Disordered" evidence="8">
    <location>
        <begin position="130"/>
        <end position="175"/>
    </location>
</feature>
<dbReference type="FunFam" id="1.10.30.10:FF:000044">
    <property type="entry name" value="High mobility group B1"/>
    <property type="match status" value="1"/>
</dbReference>
<feature type="region of interest" description="Disordered" evidence="8">
    <location>
        <begin position="316"/>
        <end position="374"/>
    </location>
</feature>
<feature type="region of interest" description="Disordered" evidence="8">
    <location>
        <begin position="24"/>
        <end position="62"/>
    </location>
</feature>
<feature type="region of interest" description="Disordered" evidence="8">
    <location>
        <begin position="1118"/>
        <end position="1163"/>
    </location>
</feature>
<evidence type="ECO:0000259" key="11">
    <source>
        <dbReference type="PROSITE" id="PS50118"/>
    </source>
</evidence>
<dbReference type="GO" id="GO:0006325">
    <property type="term" value="P:chromatin organization"/>
    <property type="evidence" value="ECO:0007669"/>
    <property type="project" value="UniProtKB-ARBA"/>
</dbReference>
<evidence type="ECO:0000256" key="2">
    <source>
        <dbReference type="ARBA" id="ARBA00008774"/>
    </source>
</evidence>
<name>A0A8D9M5K1_BRACM</name>
<evidence type="ECO:0000259" key="10">
    <source>
        <dbReference type="PROSITE" id="PS50031"/>
    </source>
</evidence>
<evidence type="ECO:0000256" key="5">
    <source>
        <dbReference type="ARBA" id="ARBA00023242"/>
    </source>
</evidence>
<dbReference type="SMART" id="SM00398">
    <property type="entry name" value="HMG"/>
    <property type="match status" value="1"/>
</dbReference>
<feature type="DNA-binding region" description="HMG box" evidence="6">
    <location>
        <begin position="60"/>
        <end position="129"/>
    </location>
</feature>